<accession>A0A2D2D0B3</accession>
<organism evidence="2 3">
    <name type="scientific">Methylosinus trichosporium (strain ATCC 35070 / NCIMB 11131 / UNIQEM 75 / OB3b)</name>
    <dbReference type="NCBI Taxonomy" id="595536"/>
    <lineage>
        <taxon>Bacteria</taxon>
        <taxon>Pseudomonadati</taxon>
        <taxon>Pseudomonadota</taxon>
        <taxon>Alphaproteobacteria</taxon>
        <taxon>Hyphomicrobiales</taxon>
        <taxon>Methylocystaceae</taxon>
        <taxon>Methylosinus</taxon>
    </lineage>
</organism>
<dbReference type="RefSeq" id="WP_024749774.1">
    <property type="nucleotide sequence ID" value="NZ_ADVE02000001.1"/>
</dbReference>
<reference evidence="3" key="1">
    <citation type="submission" date="2017-10" db="EMBL/GenBank/DDBJ databases">
        <title>Completed PacBio SMRT sequence of Methylosinus trichosporium OB3b reveals presence of a third large plasmid.</title>
        <authorList>
            <person name="Charles T.C."/>
            <person name="Lynch M.D.J."/>
            <person name="Heil J.R."/>
            <person name="Cheng J."/>
        </authorList>
    </citation>
    <scope>NUCLEOTIDE SEQUENCE [LARGE SCALE GENOMIC DNA]</scope>
    <source>
        <strain evidence="3">OB3b</strain>
    </source>
</reference>
<sequence length="128" mass="13770">MSGAISAAEETQAPSGEGASRPRISGTLASIGAALLDPLIESALNRINDALRFLQRVDAHIGAHELQLDLEAAQALVQGVDRIGELLLRFLQGFYILDDLQMLGELLRRLGDLVTSQHASTKLQRQNG</sequence>
<name>A0A2D2D0B3_METT3</name>
<evidence type="ECO:0000256" key="1">
    <source>
        <dbReference type="SAM" id="MobiDB-lite"/>
    </source>
</evidence>
<evidence type="ECO:0000313" key="2">
    <source>
        <dbReference type="EMBL" id="ATQ68309.1"/>
    </source>
</evidence>
<proteinExistence type="predicted"/>
<feature type="region of interest" description="Disordered" evidence="1">
    <location>
        <begin position="1"/>
        <end position="21"/>
    </location>
</feature>
<dbReference type="EMBL" id="CP023737">
    <property type="protein sequence ID" value="ATQ68309.1"/>
    <property type="molecule type" value="Genomic_DNA"/>
</dbReference>
<dbReference type="KEGG" id="mtw:CQW49_10785"/>
<protein>
    <submittedName>
        <fullName evidence="2">Uncharacterized protein</fullName>
    </submittedName>
</protein>
<gene>
    <name evidence="2" type="ORF">CQW49_10785</name>
</gene>
<dbReference type="AlphaFoldDB" id="A0A2D2D0B3"/>
<dbReference type="Proteomes" id="UP000230709">
    <property type="component" value="Chromosome"/>
</dbReference>
<keyword evidence="3" id="KW-1185">Reference proteome</keyword>
<evidence type="ECO:0000313" key="3">
    <source>
        <dbReference type="Proteomes" id="UP000230709"/>
    </source>
</evidence>